<evidence type="ECO:0000313" key="1">
    <source>
        <dbReference type="EMBL" id="QJA72436.1"/>
    </source>
</evidence>
<dbReference type="EMBL" id="MT141950">
    <property type="protein sequence ID" value="QJA72436.1"/>
    <property type="molecule type" value="Genomic_DNA"/>
</dbReference>
<proteinExistence type="predicted"/>
<name>A0A6M3JR74_9ZZZZ</name>
<dbReference type="EMBL" id="MT142581">
    <property type="protein sequence ID" value="QJA85539.1"/>
    <property type="molecule type" value="Genomic_DNA"/>
</dbReference>
<gene>
    <name evidence="1" type="ORF">MM415A02760_0011</name>
    <name evidence="2" type="ORF">MM415B02204_0002</name>
</gene>
<evidence type="ECO:0000313" key="2">
    <source>
        <dbReference type="EMBL" id="QJA85539.1"/>
    </source>
</evidence>
<sequence>MENKMLKSEDLRERCKGCRYVDPIAFKKGEPCCTFAFRLDIDPVTMRCNTRRGKK</sequence>
<dbReference type="AlphaFoldDB" id="A0A6M3JR74"/>
<organism evidence="1">
    <name type="scientific">viral metagenome</name>
    <dbReference type="NCBI Taxonomy" id="1070528"/>
    <lineage>
        <taxon>unclassified sequences</taxon>
        <taxon>metagenomes</taxon>
        <taxon>organismal metagenomes</taxon>
    </lineage>
</organism>
<accession>A0A6M3JR74</accession>
<protein>
    <submittedName>
        <fullName evidence="1">Uncharacterized protein</fullName>
    </submittedName>
</protein>
<reference evidence="1" key="1">
    <citation type="submission" date="2020-03" db="EMBL/GenBank/DDBJ databases">
        <title>The deep terrestrial virosphere.</title>
        <authorList>
            <person name="Holmfeldt K."/>
            <person name="Nilsson E."/>
            <person name="Simone D."/>
            <person name="Lopez-Fernandez M."/>
            <person name="Wu X."/>
            <person name="de Brujin I."/>
            <person name="Lundin D."/>
            <person name="Andersson A."/>
            <person name="Bertilsson S."/>
            <person name="Dopson M."/>
        </authorList>
    </citation>
    <scope>NUCLEOTIDE SEQUENCE</scope>
    <source>
        <strain evidence="1">MM415A02760</strain>
        <strain evidence="2">MM415B02204</strain>
    </source>
</reference>